<dbReference type="GO" id="GO:0015969">
    <property type="term" value="P:guanosine tetraphosphate metabolic process"/>
    <property type="evidence" value="ECO:0007669"/>
    <property type="project" value="InterPro"/>
</dbReference>
<proteinExistence type="predicted"/>
<dbReference type="Gene3D" id="1.10.3210.10">
    <property type="entry name" value="Hypothetical protein af1432"/>
    <property type="match status" value="1"/>
</dbReference>
<evidence type="ECO:0000313" key="2">
    <source>
        <dbReference type="EMBL" id="CAE0403809.1"/>
    </source>
</evidence>
<protein>
    <recommendedName>
        <fullName evidence="1">RelA/SpoT domain-containing protein</fullName>
    </recommendedName>
</protein>
<evidence type="ECO:0000313" key="4">
    <source>
        <dbReference type="EMBL" id="CAE0403811.1"/>
    </source>
</evidence>
<reference evidence="2" key="1">
    <citation type="submission" date="2021-01" db="EMBL/GenBank/DDBJ databases">
        <authorList>
            <person name="Corre E."/>
            <person name="Pelletier E."/>
            <person name="Niang G."/>
            <person name="Scheremetjew M."/>
            <person name="Finn R."/>
            <person name="Kale V."/>
            <person name="Holt S."/>
            <person name="Cochrane G."/>
            <person name="Meng A."/>
            <person name="Brown T."/>
            <person name="Cohen L."/>
        </authorList>
    </citation>
    <scope>NUCLEOTIDE SEQUENCE</scope>
    <source>
        <strain evidence="2">CCMP127</strain>
    </source>
</reference>
<dbReference type="AlphaFoldDB" id="A0A6S8J2A1"/>
<dbReference type="InterPro" id="IPR043519">
    <property type="entry name" value="NT_sf"/>
</dbReference>
<dbReference type="EMBL" id="HBIM01002283">
    <property type="protein sequence ID" value="CAE0403810.1"/>
    <property type="molecule type" value="Transcribed_RNA"/>
</dbReference>
<dbReference type="Pfam" id="PF13328">
    <property type="entry name" value="HD_4"/>
    <property type="match status" value="1"/>
</dbReference>
<dbReference type="PANTHER" id="PTHR21262">
    <property type="entry name" value="GUANOSINE-3',5'-BIS DIPHOSPHATE 3'-PYROPHOSPHOHYDROLASE"/>
    <property type="match status" value="1"/>
</dbReference>
<dbReference type="Gene3D" id="3.30.460.10">
    <property type="entry name" value="Beta Polymerase, domain 2"/>
    <property type="match status" value="1"/>
</dbReference>
<dbReference type="Pfam" id="PF04607">
    <property type="entry name" value="RelA_SpoT"/>
    <property type="match status" value="1"/>
</dbReference>
<gene>
    <name evidence="2" type="ORF">ACOF00016_LOCUS1998</name>
    <name evidence="3" type="ORF">ACOF00016_LOCUS1999</name>
    <name evidence="4" type="ORF">ACOF00016_LOCUS2000</name>
</gene>
<dbReference type="SUPFAM" id="SSF109604">
    <property type="entry name" value="HD-domain/PDEase-like"/>
    <property type="match status" value="1"/>
</dbReference>
<dbReference type="CDD" id="cd05399">
    <property type="entry name" value="NT_Rel-Spo_like"/>
    <property type="match status" value="1"/>
</dbReference>
<dbReference type="EMBL" id="HBIM01002284">
    <property type="protein sequence ID" value="CAE0403811.1"/>
    <property type="molecule type" value="Transcribed_RNA"/>
</dbReference>
<accession>A0A6S8J2A1</accession>
<dbReference type="SMART" id="SM00954">
    <property type="entry name" value="RelA_SpoT"/>
    <property type="match status" value="1"/>
</dbReference>
<evidence type="ECO:0000313" key="3">
    <source>
        <dbReference type="EMBL" id="CAE0403810.1"/>
    </source>
</evidence>
<dbReference type="SUPFAM" id="SSF81301">
    <property type="entry name" value="Nucleotidyltransferase"/>
    <property type="match status" value="1"/>
</dbReference>
<name>A0A6S8J2A1_9STRA</name>
<sequence>MYQQQKKRSRHNRSVGAQRYSKLFLAAFVSWNLNTAEAFSKVATKKRSSILAFRHVDDVARHVVSAPWVAASQTMEISRAHSTKLSDDSPADVPDLPAWLSVPRHHLSETNLQRLQKSMSESFFTENESLKVMYAIEEAAAGDAQLVAGASEFLLLILETVELQGVNALVAAAFHYCASFTARRQAAQRLTHHPNVASFGTAVESLVKDIGRLKEMELLASRVMQNSEAARPDQHDADNLRKLLLSETADWRALAIRTVASLYRLRGIIAASNDPNRVRLTPEAVRTAREALTIYAPLASRLGMNKLKNELESTAFQILYQRQYGKVNALVQEFRRPFAGLTIGQSMDELMNQVQAEIITMFQDDPEFNKHVEHFAVTARVKQPYSLWKKMLRNGHDHILQVPDALALRIVLKAKTMEGEPAEVARARERALCYYAQKQCTHRWEPLPDNPRFKDYIERPKANGYQSLHYTAMAEYAGENWNMEIQVRSSEMHSVAEYGLASHWDYKLQNKNRKSPTLEVKIEDDIDRSSQAYLRKVQQWHWDEVGAQHEPVRGILEESHHPNSLRADHLRKRSEHFEPYIRALTAARSDLARDFVFVFLKQNTAESRVLALPSGSCVVDAIRECEKSFGVSLWKSHYYDLNGAAATVSRRLSNGDVLTV</sequence>
<evidence type="ECO:0000259" key="1">
    <source>
        <dbReference type="SMART" id="SM00954"/>
    </source>
</evidence>
<dbReference type="PANTHER" id="PTHR21262:SF31">
    <property type="entry name" value="GTP PYROPHOSPHOKINASE"/>
    <property type="match status" value="1"/>
</dbReference>
<organism evidence="2">
    <name type="scientific">Amphora coffeiformis</name>
    <dbReference type="NCBI Taxonomy" id="265554"/>
    <lineage>
        <taxon>Eukaryota</taxon>
        <taxon>Sar</taxon>
        <taxon>Stramenopiles</taxon>
        <taxon>Ochrophyta</taxon>
        <taxon>Bacillariophyta</taxon>
        <taxon>Bacillariophyceae</taxon>
        <taxon>Bacillariophycidae</taxon>
        <taxon>Thalassiophysales</taxon>
        <taxon>Catenulaceae</taxon>
        <taxon>Amphora</taxon>
    </lineage>
</organism>
<feature type="domain" description="RelA/SpoT" evidence="1">
    <location>
        <begin position="379"/>
        <end position="510"/>
    </location>
</feature>
<dbReference type="EMBL" id="HBIM01002282">
    <property type="protein sequence ID" value="CAE0403809.1"/>
    <property type="molecule type" value="Transcribed_RNA"/>
</dbReference>
<dbReference type="InterPro" id="IPR007685">
    <property type="entry name" value="RelA_SpoT"/>
</dbReference>